<dbReference type="Gene3D" id="1.10.510.10">
    <property type="entry name" value="Transferase(Phosphotransferase) domain 1"/>
    <property type="match status" value="1"/>
</dbReference>
<comment type="subcellular location">
    <subcellularLocation>
        <location evidence="1">Cell membrane</location>
        <topology evidence="1">Single-pass type I membrane protein</topology>
    </subcellularLocation>
</comment>
<protein>
    <recommendedName>
        <fullName evidence="4">non-specific serine/threonine protein kinase</fullName>
        <ecNumber evidence="4">2.7.11.1</ecNumber>
    </recommendedName>
</protein>
<evidence type="ECO:0000256" key="12">
    <source>
        <dbReference type="ARBA" id="ARBA00022777"/>
    </source>
</evidence>
<keyword evidence="14" id="KW-1133">Transmembrane helix</keyword>
<proteinExistence type="inferred from homology"/>
<dbReference type="AlphaFoldDB" id="A0A6V7NWQ7"/>
<dbReference type="EC" id="2.7.11.1" evidence="4"/>
<evidence type="ECO:0000313" key="18">
    <source>
        <dbReference type="EMBL" id="CAD1822977.1"/>
    </source>
</evidence>
<dbReference type="GO" id="GO:0005524">
    <property type="term" value="F:ATP binding"/>
    <property type="evidence" value="ECO:0007669"/>
    <property type="project" value="UniProtKB-KW"/>
</dbReference>
<dbReference type="GO" id="GO:0005886">
    <property type="term" value="C:plasma membrane"/>
    <property type="evidence" value="ECO:0007669"/>
    <property type="project" value="UniProtKB-SubCell"/>
</dbReference>
<evidence type="ECO:0000259" key="17">
    <source>
        <dbReference type="PROSITE" id="PS50011"/>
    </source>
</evidence>
<evidence type="ECO:0000256" key="13">
    <source>
        <dbReference type="ARBA" id="ARBA00022840"/>
    </source>
</evidence>
<dbReference type="InterPro" id="IPR000719">
    <property type="entry name" value="Prot_kinase_dom"/>
</dbReference>
<dbReference type="CDD" id="cd14066">
    <property type="entry name" value="STKc_IRAK"/>
    <property type="match status" value="1"/>
</dbReference>
<evidence type="ECO:0000256" key="2">
    <source>
        <dbReference type="ARBA" id="ARBA00008536"/>
    </source>
</evidence>
<dbReference type="PANTHER" id="PTHR27007">
    <property type="match status" value="1"/>
</dbReference>
<evidence type="ECO:0000256" key="16">
    <source>
        <dbReference type="ARBA" id="ARBA00023180"/>
    </source>
</evidence>
<keyword evidence="8" id="KW-0812">Transmembrane</keyword>
<comment type="similarity">
    <text evidence="3">In the C-terminal section; belongs to the protein kinase superfamily. Ser/Thr protein kinase family.</text>
</comment>
<dbReference type="GO" id="GO:0004674">
    <property type="term" value="F:protein serine/threonine kinase activity"/>
    <property type="evidence" value="ECO:0007669"/>
    <property type="project" value="UniProtKB-KW"/>
</dbReference>
<comment type="similarity">
    <text evidence="2">In the N-terminal section; belongs to the leguminous lectin family.</text>
</comment>
<dbReference type="Pfam" id="PF00069">
    <property type="entry name" value="Pkinase"/>
    <property type="match status" value="1"/>
</dbReference>
<evidence type="ECO:0000256" key="14">
    <source>
        <dbReference type="ARBA" id="ARBA00022989"/>
    </source>
</evidence>
<evidence type="ECO:0000256" key="1">
    <source>
        <dbReference type="ARBA" id="ARBA00004251"/>
    </source>
</evidence>
<evidence type="ECO:0000256" key="8">
    <source>
        <dbReference type="ARBA" id="ARBA00022692"/>
    </source>
</evidence>
<dbReference type="PROSITE" id="PS00108">
    <property type="entry name" value="PROTEIN_KINASE_ST"/>
    <property type="match status" value="1"/>
</dbReference>
<dbReference type="InterPro" id="IPR008271">
    <property type="entry name" value="Ser/Thr_kinase_AS"/>
</dbReference>
<keyword evidence="15" id="KW-0472">Membrane</keyword>
<keyword evidence="7" id="KW-0808">Transferase</keyword>
<dbReference type="EMBL" id="LR862142">
    <property type="protein sequence ID" value="CAD1822977.1"/>
    <property type="molecule type" value="Genomic_DNA"/>
</dbReference>
<dbReference type="Gene3D" id="3.30.200.20">
    <property type="entry name" value="Phosphorylase Kinase, domain 1"/>
    <property type="match status" value="1"/>
</dbReference>
<evidence type="ECO:0000256" key="7">
    <source>
        <dbReference type="ARBA" id="ARBA00022679"/>
    </source>
</evidence>
<evidence type="ECO:0000256" key="5">
    <source>
        <dbReference type="ARBA" id="ARBA00022475"/>
    </source>
</evidence>
<evidence type="ECO:0000256" key="15">
    <source>
        <dbReference type="ARBA" id="ARBA00023136"/>
    </source>
</evidence>
<gene>
    <name evidence="18" type="ORF">CB5_LOCUS6188</name>
</gene>
<keyword evidence="9" id="KW-0732">Signal</keyword>
<keyword evidence="11" id="KW-0547">Nucleotide-binding</keyword>
<keyword evidence="13" id="KW-0067">ATP-binding</keyword>
<feature type="domain" description="Protein kinase" evidence="17">
    <location>
        <begin position="121"/>
        <end position="432"/>
    </location>
</feature>
<evidence type="ECO:0000256" key="10">
    <source>
        <dbReference type="ARBA" id="ARBA00022734"/>
    </source>
</evidence>
<evidence type="ECO:0000256" key="3">
    <source>
        <dbReference type="ARBA" id="ARBA00010217"/>
    </source>
</evidence>
<dbReference type="InterPro" id="IPR050528">
    <property type="entry name" value="L-type_Lectin-RKs"/>
</dbReference>
<dbReference type="InterPro" id="IPR011009">
    <property type="entry name" value="Kinase-like_dom_sf"/>
</dbReference>
<evidence type="ECO:0000256" key="11">
    <source>
        <dbReference type="ARBA" id="ARBA00022741"/>
    </source>
</evidence>
<keyword evidence="10" id="KW-0430">Lectin</keyword>
<evidence type="ECO:0000256" key="6">
    <source>
        <dbReference type="ARBA" id="ARBA00022527"/>
    </source>
</evidence>
<keyword evidence="12" id="KW-0418">Kinase</keyword>
<dbReference type="GO" id="GO:0030246">
    <property type="term" value="F:carbohydrate binding"/>
    <property type="evidence" value="ECO:0007669"/>
    <property type="project" value="UniProtKB-KW"/>
</dbReference>
<reference evidence="18" key="1">
    <citation type="submission" date="2020-07" db="EMBL/GenBank/DDBJ databases">
        <authorList>
            <person name="Lin J."/>
        </authorList>
    </citation>
    <scope>NUCLEOTIDE SEQUENCE</scope>
</reference>
<keyword evidence="6" id="KW-0723">Serine/threonine-protein kinase</keyword>
<evidence type="ECO:0000256" key="9">
    <source>
        <dbReference type="ARBA" id="ARBA00022729"/>
    </source>
</evidence>
<dbReference type="SUPFAM" id="SSF56112">
    <property type="entry name" value="Protein kinase-like (PK-like)"/>
    <property type="match status" value="1"/>
</dbReference>
<evidence type="ECO:0000256" key="4">
    <source>
        <dbReference type="ARBA" id="ARBA00012513"/>
    </source>
</evidence>
<dbReference type="SMART" id="SM00220">
    <property type="entry name" value="S_TKc"/>
    <property type="match status" value="1"/>
</dbReference>
<name>A0A6V7NWQ7_ANACO</name>
<dbReference type="PROSITE" id="PS50011">
    <property type="entry name" value="PROTEIN_KINASE_DOM"/>
    <property type="match status" value="1"/>
</dbReference>
<dbReference type="FunFam" id="1.10.510.10:FF:000342">
    <property type="entry name" value="L-type lectin-domain containing receptor kinase VIII.1"/>
    <property type="match status" value="1"/>
</dbReference>
<organism evidence="18">
    <name type="scientific">Ananas comosus var. bracteatus</name>
    <name type="common">red pineapple</name>
    <dbReference type="NCBI Taxonomy" id="296719"/>
    <lineage>
        <taxon>Eukaryota</taxon>
        <taxon>Viridiplantae</taxon>
        <taxon>Streptophyta</taxon>
        <taxon>Embryophyta</taxon>
        <taxon>Tracheophyta</taxon>
        <taxon>Spermatophyta</taxon>
        <taxon>Magnoliopsida</taxon>
        <taxon>Liliopsida</taxon>
        <taxon>Poales</taxon>
        <taxon>Bromeliaceae</taxon>
        <taxon>Bromelioideae</taxon>
        <taxon>Ananas</taxon>
    </lineage>
</organism>
<keyword evidence="16" id="KW-0325">Glycoprotein</keyword>
<accession>A0A6V7NWQ7</accession>
<keyword evidence="5" id="KW-1003">Cell membrane</keyword>
<sequence length="432" mass="47934">MFVGFAASAAEGSGDVHTVDSWSFCAWGLPGPNLTAEPTHSVSRPMLRPERNPHRNKKLTIGLGVVDPAAAGVALTVFVYLSLRKKNIAVNGNDKRSLAPETADRLRLFRYTEIYNATRGFHSDRIIGEGGFGTVYKFVSPETGATYTVKRLMRSEKNQDEFAAELSIIIELKHKNLVHLQGWCTEHEELLIVYEFMPNGSLDKVLYPPQGSRAAPPVLDWARRYNVAVGIASVLTYLHQECNPQVIHRDIKSSNIMLDAEFNPRLGDFGLARLKQPNESPESTLTAGTLGYLAPEYLQYGKATEKADVYSYGVVLLELCSGRRPIVGSDQGGGDASGHLNLVDWVWGLYEEDRIVEAADRRMNGEFDREEMERMLLVGLSCANPVSVERPNMRRVLQVLNREAEPVAVPRTKPKLSFTSSANISLEEIVSD</sequence>